<dbReference type="AlphaFoldDB" id="A0AAN8XE91"/>
<proteinExistence type="predicted"/>
<dbReference type="EMBL" id="JAXCGZ010005666">
    <property type="protein sequence ID" value="KAK7081236.1"/>
    <property type="molecule type" value="Genomic_DNA"/>
</dbReference>
<protein>
    <submittedName>
        <fullName evidence="2">Uncharacterized protein</fullName>
    </submittedName>
</protein>
<reference evidence="2 3" key="1">
    <citation type="submission" date="2023-11" db="EMBL/GenBank/DDBJ databases">
        <title>Halocaridina rubra genome assembly.</title>
        <authorList>
            <person name="Smith C."/>
        </authorList>
    </citation>
    <scope>NUCLEOTIDE SEQUENCE [LARGE SCALE GENOMIC DNA]</scope>
    <source>
        <strain evidence="2">EP-1</strain>
        <tissue evidence="2">Whole</tissue>
    </source>
</reference>
<evidence type="ECO:0000313" key="2">
    <source>
        <dbReference type="EMBL" id="KAK7081236.1"/>
    </source>
</evidence>
<gene>
    <name evidence="2" type="ORF">SK128_005752</name>
</gene>
<evidence type="ECO:0000313" key="3">
    <source>
        <dbReference type="Proteomes" id="UP001381693"/>
    </source>
</evidence>
<sequence length="321" mass="34455">MRFTFCKLLVIVALCVITETAPGLTNKELIAEAIHGVLGEKNSTDHLIIVDNQHSTKIQGDITDASPGDSLIIVEKQNFTTPPAVEVSPSKSPKPLVIVENTHDQGDSSEVVEEDSLLIVEVTDSAAAQGSKGSISSVPGSLIVVKANSSKSGDDDVDLTLGEAAIVVEEKNVTALKGPISESTPAESLIIVKDPSSEPLLFNLEEPDYVAIEFSSEESGSDVVLPGQNTTVLNAKTHGVISTHDRDTALSNSSEISPVIGRESFSETLRGDQEKIEPSATNFEDIIREKAEEDNFSREDESEVHSDDSQDWDLDIIEYSI</sequence>
<name>A0AAN8XE91_HALRR</name>
<accession>A0AAN8XE91</accession>
<dbReference type="Proteomes" id="UP001381693">
    <property type="component" value="Unassembled WGS sequence"/>
</dbReference>
<keyword evidence="3" id="KW-1185">Reference proteome</keyword>
<comment type="caution">
    <text evidence="2">The sequence shown here is derived from an EMBL/GenBank/DDBJ whole genome shotgun (WGS) entry which is preliminary data.</text>
</comment>
<evidence type="ECO:0000256" key="1">
    <source>
        <dbReference type="SAM" id="SignalP"/>
    </source>
</evidence>
<feature type="chain" id="PRO_5042866133" evidence="1">
    <location>
        <begin position="21"/>
        <end position="321"/>
    </location>
</feature>
<feature type="signal peptide" evidence="1">
    <location>
        <begin position="1"/>
        <end position="20"/>
    </location>
</feature>
<organism evidence="2 3">
    <name type="scientific">Halocaridina rubra</name>
    <name type="common">Hawaiian red shrimp</name>
    <dbReference type="NCBI Taxonomy" id="373956"/>
    <lineage>
        <taxon>Eukaryota</taxon>
        <taxon>Metazoa</taxon>
        <taxon>Ecdysozoa</taxon>
        <taxon>Arthropoda</taxon>
        <taxon>Crustacea</taxon>
        <taxon>Multicrustacea</taxon>
        <taxon>Malacostraca</taxon>
        <taxon>Eumalacostraca</taxon>
        <taxon>Eucarida</taxon>
        <taxon>Decapoda</taxon>
        <taxon>Pleocyemata</taxon>
        <taxon>Caridea</taxon>
        <taxon>Atyoidea</taxon>
        <taxon>Atyidae</taxon>
        <taxon>Halocaridina</taxon>
    </lineage>
</organism>
<keyword evidence="1" id="KW-0732">Signal</keyword>